<keyword evidence="6 7" id="KW-0472">Membrane</keyword>
<feature type="transmembrane region" description="Helical" evidence="7">
    <location>
        <begin position="36"/>
        <end position="55"/>
    </location>
</feature>
<feature type="transmembrane region" description="Helical" evidence="7">
    <location>
        <begin position="250"/>
        <end position="274"/>
    </location>
</feature>
<dbReference type="InterPro" id="IPR035906">
    <property type="entry name" value="MetI-like_sf"/>
</dbReference>
<keyword evidence="10" id="KW-1185">Reference proteome</keyword>
<feature type="transmembrane region" description="Helical" evidence="7">
    <location>
        <begin position="75"/>
        <end position="93"/>
    </location>
</feature>
<dbReference type="AlphaFoldDB" id="A0A0W1R6F0"/>
<feature type="transmembrane region" description="Helical" evidence="7">
    <location>
        <begin position="322"/>
        <end position="346"/>
    </location>
</feature>
<feature type="transmembrane region" description="Helical" evidence="7">
    <location>
        <begin position="113"/>
        <end position="133"/>
    </location>
</feature>
<evidence type="ECO:0000256" key="5">
    <source>
        <dbReference type="ARBA" id="ARBA00022989"/>
    </source>
</evidence>
<evidence type="ECO:0000256" key="6">
    <source>
        <dbReference type="ARBA" id="ARBA00023136"/>
    </source>
</evidence>
<comment type="caution">
    <text evidence="9">The sequence shown here is derived from an EMBL/GenBank/DDBJ whole genome shotgun (WGS) entry which is preliminary data.</text>
</comment>
<dbReference type="EMBL" id="LOPU01000030">
    <property type="protein sequence ID" value="KTG08685.1"/>
    <property type="molecule type" value="Genomic_DNA"/>
</dbReference>
<gene>
    <name evidence="9" type="ORF">AUR64_18650</name>
</gene>
<keyword evidence="5 7" id="KW-1133">Transmembrane helix</keyword>
<comment type="similarity">
    <text evidence="7">Belongs to the binding-protein-dependent transport system permease family.</text>
</comment>
<comment type="subcellular location">
    <subcellularLocation>
        <location evidence="1 7">Cell membrane</location>
        <topology evidence="1 7">Multi-pass membrane protein</topology>
    </subcellularLocation>
</comment>
<evidence type="ECO:0000313" key="10">
    <source>
        <dbReference type="Proteomes" id="UP000054387"/>
    </source>
</evidence>
<dbReference type="GO" id="GO:0055085">
    <property type="term" value="P:transmembrane transport"/>
    <property type="evidence" value="ECO:0007669"/>
    <property type="project" value="InterPro"/>
</dbReference>
<dbReference type="CDD" id="cd06261">
    <property type="entry name" value="TM_PBP2"/>
    <property type="match status" value="1"/>
</dbReference>
<keyword evidence="3" id="KW-1003">Cell membrane</keyword>
<evidence type="ECO:0000313" key="9">
    <source>
        <dbReference type="EMBL" id="KTG08685.1"/>
    </source>
</evidence>
<organism evidence="9 10">
    <name type="scientific">Haloprofundus marisrubri</name>
    <dbReference type="NCBI Taxonomy" id="1514971"/>
    <lineage>
        <taxon>Archaea</taxon>
        <taxon>Methanobacteriati</taxon>
        <taxon>Methanobacteriota</taxon>
        <taxon>Stenosarchaea group</taxon>
        <taxon>Halobacteria</taxon>
        <taxon>Halobacteriales</taxon>
        <taxon>Haloferacaceae</taxon>
        <taxon>Haloprofundus</taxon>
    </lineage>
</organism>
<dbReference type="PANTHER" id="PTHR43386:SF1">
    <property type="entry name" value="D,D-DIPEPTIDE TRANSPORT SYSTEM PERMEASE PROTEIN DDPC-RELATED"/>
    <property type="match status" value="1"/>
</dbReference>
<dbReference type="OrthoDB" id="312811at2157"/>
<dbReference type="GO" id="GO:0005886">
    <property type="term" value="C:plasma membrane"/>
    <property type="evidence" value="ECO:0007669"/>
    <property type="project" value="UniProtKB-SubCell"/>
</dbReference>
<dbReference type="STRING" id="1514971.AUR64_18650"/>
<evidence type="ECO:0000256" key="4">
    <source>
        <dbReference type="ARBA" id="ARBA00022692"/>
    </source>
</evidence>
<evidence type="ECO:0000256" key="1">
    <source>
        <dbReference type="ARBA" id="ARBA00004651"/>
    </source>
</evidence>
<keyword evidence="4 7" id="KW-0812">Transmembrane</keyword>
<dbReference type="Pfam" id="PF00528">
    <property type="entry name" value="BPD_transp_1"/>
    <property type="match status" value="1"/>
</dbReference>
<dbReference type="Pfam" id="PF12911">
    <property type="entry name" value="OppC_N"/>
    <property type="match status" value="1"/>
</dbReference>
<feature type="transmembrane region" description="Helical" evidence="7">
    <location>
        <begin position="203"/>
        <end position="229"/>
    </location>
</feature>
<dbReference type="PROSITE" id="PS50928">
    <property type="entry name" value="ABC_TM1"/>
    <property type="match status" value="1"/>
</dbReference>
<dbReference type="Proteomes" id="UP000054387">
    <property type="component" value="Unassembled WGS sequence"/>
</dbReference>
<name>A0A0W1R6F0_9EURY</name>
<feature type="domain" description="ABC transmembrane type-1" evidence="8">
    <location>
        <begin position="201"/>
        <end position="389"/>
    </location>
</feature>
<evidence type="ECO:0000256" key="3">
    <source>
        <dbReference type="ARBA" id="ARBA00022475"/>
    </source>
</evidence>
<proteinExistence type="inferred from homology"/>
<evidence type="ECO:0000259" key="8">
    <source>
        <dbReference type="PROSITE" id="PS50928"/>
    </source>
</evidence>
<dbReference type="SUPFAM" id="SSF161098">
    <property type="entry name" value="MetI-like"/>
    <property type="match status" value="1"/>
</dbReference>
<evidence type="ECO:0000256" key="2">
    <source>
        <dbReference type="ARBA" id="ARBA00022448"/>
    </source>
</evidence>
<protein>
    <recommendedName>
        <fullName evidence="8">ABC transmembrane type-1 domain-containing protein</fullName>
    </recommendedName>
</protein>
<keyword evidence="2 7" id="KW-0813">Transport</keyword>
<dbReference type="RefSeq" id="WP_058582969.1">
    <property type="nucleotide sequence ID" value="NZ_LOPU01000030.1"/>
</dbReference>
<sequence length="404" mass="44265">MSTDTGTGTDTDRPEFERVDWDDHERSRFALRGKTVALLVALAALLVTYVYHINIASLPTWVPYVFPWDATDIEWLFALSLVFAGFFVVAPLVSNPRLTRLYWRRLTRSRLAVVAFGYLAFFVFVGLAGPTLADWLNLGVNPDPRAYVPISQPPVGVGVDQYELPFCAGSVTDGQCYGTTLHPLGTTASGDDVLLWLVDGTNIALQIALITSMLLVPLATAVGTLAAYFGGWVDELLMRYVDIQQVIPAFFVFLVAQYFYGGSLFLFILVFGLFNWGGVARLVRSEALQRTEEEYVLAARSVGSGHLRVVTRHLVPNVSNTVLTAVTLQIPTLLVVEATLSYLGFVPGGARTWGNLIALGLRGFPQYWWVVAPPVVVLFLTVVAFNVVGDALRDVLDPRGGEGT</sequence>
<feature type="transmembrane region" description="Helical" evidence="7">
    <location>
        <begin position="367"/>
        <end position="388"/>
    </location>
</feature>
<accession>A0A0W1R6F0</accession>
<dbReference type="PANTHER" id="PTHR43386">
    <property type="entry name" value="OLIGOPEPTIDE TRANSPORT SYSTEM PERMEASE PROTEIN APPC"/>
    <property type="match status" value="1"/>
</dbReference>
<dbReference type="InterPro" id="IPR000515">
    <property type="entry name" value="MetI-like"/>
</dbReference>
<dbReference type="Gene3D" id="1.10.3720.10">
    <property type="entry name" value="MetI-like"/>
    <property type="match status" value="1"/>
</dbReference>
<dbReference type="InterPro" id="IPR025966">
    <property type="entry name" value="OppC_N"/>
</dbReference>
<evidence type="ECO:0000256" key="7">
    <source>
        <dbReference type="RuleBase" id="RU363032"/>
    </source>
</evidence>
<reference evidence="9 10" key="1">
    <citation type="submission" date="2015-12" db="EMBL/GenBank/DDBJ databases">
        <title>Haloprofundus marisrubri gen. nov., sp. nov., an extremely halophilic archaeon isolated from the Discovery deep brine-seawater interface in the Red Sea.</title>
        <authorList>
            <person name="Zhang G."/>
            <person name="Stingl U."/>
            <person name="Rashid M."/>
        </authorList>
    </citation>
    <scope>NUCLEOTIDE SEQUENCE [LARGE SCALE GENOMIC DNA]</scope>
    <source>
        <strain evidence="9 10">SB9</strain>
    </source>
</reference>
<dbReference type="InterPro" id="IPR050366">
    <property type="entry name" value="BP-dependent_transpt_permease"/>
</dbReference>